<evidence type="ECO:0000313" key="1">
    <source>
        <dbReference type="EMBL" id="QJA61189.1"/>
    </source>
</evidence>
<sequence>MPFIPQIRRLLIKNNKWDELMNGKQPGDRCYIYYREMVDRWKASPRWTTAHEIYKKMRGSSRLSYANMPESFEDKIAEELAWQVFFLWWVVPYEKEREKENGSI</sequence>
<dbReference type="AlphaFoldDB" id="A0A6M3ITW4"/>
<accession>A0A6M3ITW4</accession>
<gene>
    <name evidence="2" type="ORF">MM415A00818_0013</name>
    <name evidence="1" type="ORF">MM415B00985_0023</name>
</gene>
<proteinExistence type="predicted"/>
<protein>
    <submittedName>
        <fullName evidence="1">Uncharacterized protein</fullName>
    </submittedName>
</protein>
<organism evidence="1">
    <name type="scientific">viral metagenome</name>
    <dbReference type="NCBI Taxonomy" id="1070528"/>
    <lineage>
        <taxon>unclassified sequences</taxon>
        <taxon>metagenomes</taxon>
        <taxon>organismal metagenomes</taxon>
    </lineage>
</organism>
<dbReference type="EMBL" id="MT142399">
    <property type="protein sequence ID" value="QJA79924.1"/>
    <property type="molecule type" value="Genomic_DNA"/>
</dbReference>
<name>A0A6M3ITW4_9ZZZZ</name>
<reference evidence="1" key="1">
    <citation type="submission" date="2020-03" db="EMBL/GenBank/DDBJ databases">
        <title>The deep terrestrial virosphere.</title>
        <authorList>
            <person name="Holmfeldt K."/>
            <person name="Nilsson E."/>
            <person name="Simone D."/>
            <person name="Lopez-Fernandez M."/>
            <person name="Wu X."/>
            <person name="de Brujin I."/>
            <person name="Lundin D."/>
            <person name="Andersson A."/>
            <person name="Bertilsson S."/>
            <person name="Dopson M."/>
        </authorList>
    </citation>
    <scope>NUCLEOTIDE SEQUENCE</scope>
    <source>
        <strain evidence="2">MM415A00818</strain>
        <strain evidence="1">MM415B00985</strain>
    </source>
</reference>
<evidence type="ECO:0000313" key="2">
    <source>
        <dbReference type="EMBL" id="QJA79924.1"/>
    </source>
</evidence>
<dbReference type="EMBL" id="MT141433">
    <property type="protein sequence ID" value="QJA61189.1"/>
    <property type="molecule type" value="Genomic_DNA"/>
</dbReference>